<dbReference type="EMBL" id="CAMAPE010000019">
    <property type="protein sequence ID" value="CAH9085932.1"/>
    <property type="molecule type" value="Genomic_DNA"/>
</dbReference>
<accession>A0A9P0Z3M0</accession>
<feature type="domain" description="Integrase catalytic" evidence="1">
    <location>
        <begin position="1"/>
        <end position="131"/>
    </location>
</feature>
<organism evidence="2 3">
    <name type="scientific">Cuscuta europaea</name>
    <name type="common">European dodder</name>
    <dbReference type="NCBI Taxonomy" id="41803"/>
    <lineage>
        <taxon>Eukaryota</taxon>
        <taxon>Viridiplantae</taxon>
        <taxon>Streptophyta</taxon>
        <taxon>Embryophyta</taxon>
        <taxon>Tracheophyta</taxon>
        <taxon>Spermatophyta</taxon>
        <taxon>Magnoliopsida</taxon>
        <taxon>eudicotyledons</taxon>
        <taxon>Gunneridae</taxon>
        <taxon>Pentapetalae</taxon>
        <taxon>asterids</taxon>
        <taxon>lamiids</taxon>
        <taxon>Solanales</taxon>
        <taxon>Convolvulaceae</taxon>
        <taxon>Cuscuteae</taxon>
        <taxon>Cuscuta</taxon>
        <taxon>Cuscuta subgen. Cuscuta</taxon>
    </lineage>
</organism>
<dbReference type="InterPro" id="IPR012337">
    <property type="entry name" value="RNaseH-like_sf"/>
</dbReference>
<keyword evidence="3" id="KW-1185">Reference proteome</keyword>
<dbReference type="InterPro" id="IPR036397">
    <property type="entry name" value="RNaseH_sf"/>
</dbReference>
<gene>
    <name evidence="2" type="ORF">CEURO_LOCUS9414</name>
</gene>
<dbReference type="PANTHER" id="PTHR42648:SF26">
    <property type="entry name" value="INTEGRASE CATALYTIC DOMAIN-CONTAINING PROTEIN"/>
    <property type="match status" value="1"/>
</dbReference>
<dbReference type="InterPro" id="IPR001584">
    <property type="entry name" value="Integrase_cat-core"/>
</dbReference>
<dbReference type="InterPro" id="IPR057670">
    <property type="entry name" value="SH3_retrovirus"/>
</dbReference>
<dbReference type="AlphaFoldDB" id="A0A9P0Z3M0"/>
<dbReference type="GO" id="GO:0015074">
    <property type="term" value="P:DNA integration"/>
    <property type="evidence" value="ECO:0007669"/>
    <property type="project" value="InterPro"/>
</dbReference>
<protein>
    <recommendedName>
        <fullName evidence="1">Integrase catalytic domain-containing protein</fullName>
    </recommendedName>
</protein>
<dbReference type="SUPFAM" id="SSF53098">
    <property type="entry name" value="Ribonuclease H-like"/>
    <property type="match status" value="1"/>
</dbReference>
<dbReference type="InterPro" id="IPR039537">
    <property type="entry name" value="Retrotran_Ty1/copia-like"/>
</dbReference>
<dbReference type="PANTHER" id="PTHR42648">
    <property type="entry name" value="TRANSPOSASE, PUTATIVE-RELATED"/>
    <property type="match status" value="1"/>
</dbReference>
<proteinExistence type="predicted"/>
<dbReference type="GO" id="GO:0003676">
    <property type="term" value="F:nucleic acid binding"/>
    <property type="evidence" value="ECO:0007669"/>
    <property type="project" value="InterPro"/>
</dbReference>
<dbReference type="PROSITE" id="PS50994">
    <property type="entry name" value="INTEGRASE"/>
    <property type="match status" value="1"/>
</dbReference>
<reference evidence="2" key="1">
    <citation type="submission" date="2022-07" db="EMBL/GenBank/DDBJ databases">
        <authorList>
            <person name="Macas J."/>
            <person name="Novak P."/>
            <person name="Neumann P."/>
        </authorList>
    </citation>
    <scope>NUCLEOTIDE SEQUENCE</scope>
</reference>
<dbReference type="Gene3D" id="3.30.420.10">
    <property type="entry name" value="Ribonuclease H-like superfamily/Ribonuclease H"/>
    <property type="match status" value="1"/>
</dbReference>
<comment type="caution">
    <text evidence="2">The sequence shown here is derived from an EMBL/GenBank/DDBJ whole genome shotgun (WGS) entry which is preliminary data.</text>
</comment>
<evidence type="ECO:0000313" key="2">
    <source>
        <dbReference type="EMBL" id="CAH9085932.1"/>
    </source>
</evidence>
<evidence type="ECO:0000259" key="1">
    <source>
        <dbReference type="PROSITE" id="PS50994"/>
    </source>
</evidence>
<dbReference type="OrthoDB" id="1023818at2759"/>
<dbReference type="Proteomes" id="UP001152484">
    <property type="component" value="Unassembled WGS sequence"/>
</dbReference>
<evidence type="ECO:0000313" key="3">
    <source>
        <dbReference type="Proteomes" id="UP001152484"/>
    </source>
</evidence>
<dbReference type="Pfam" id="PF25597">
    <property type="entry name" value="SH3_retrovirus"/>
    <property type="match status" value="1"/>
</dbReference>
<name>A0A9P0Z3M0_CUSEU</name>
<sequence length="249" mass="28808">MVDLSSTITLKNQVFTHFINFQKLVENFFNVKIKVFQSDGGGEFDNSVFRQHFLNSGILFRKSCPNTPAQNGVAERKHKHLLELTRTLLIDSSIPSTFWVNALYTATFIVNRLPTPILNGDTPYQRLFNKLPDYNFLRVFGCSCFPNFIAVSHNKLSPRSIHCVFLGYAPGYKGYRCFSPSTGRVYVSRDVIFHENIFPTLNWRPIPPPPPIHYPCHGFLPQFRHVQLYPHIYPTPHLCRYLLSRHPHS</sequence>